<keyword evidence="2" id="KW-0802">TPR repeat</keyword>
<evidence type="ECO:0000313" key="5">
    <source>
        <dbReference type="Proteomes" id="UP000260351"/>
    </source>
</evidence>
<dbReference type="EMBL" id="QUZK01000046">
    <property type="protein sequence ID" value="RFF29468.1"/>
    <property type="molecule type" value="Genomic_DNA"/>
</dbReference>
<keyword evidence="5" id="KW-1185">Reference proteome</keyword>
<gene>
    <name evidence="4" type="ORF">DZC52_12540</name>
</gene>
<evidence type="ECO:0000256" key="1">
    <source>
        <dbReference type="ARBA" id="ARBA00022679"/>
    </source>
</evidence>
<proteinExistence type="predicted"/>
<keyword evidence="1 4" id="KW-0808">Transferase</keyword>
<name>A0A3E1K675_9GAMM</name>
<feature type="repeat" description="TPR" evidence="2">
    <location>
        <begin position="108"/>
        <end position="141"/>
    </location>
</feature>
<feature type="repeat" description="TPR" evidence="2">
    <location>
        <begin position="142"/>
        <end position="175"/>
    </location>
</feature>
<feature type="region of interest" description="Disordered" evidence="3">
    <location>
        <begin position="1"/>
        <end position="21"/>
    </location>
</feature>
<evidence type="ECO:0000256" key="2">
    <source>
        <dbReference type="PROSITE-ProRule" id="PRU00339"/>
    </source>
</evidence>
<accession>A0A3E1K675</accession>
<dbReference type="SMART" id="SM00028">
    <property type="entry name" value="TPR"/>
    <property type="match status" value="7"/>
</dbReference>
<dbReference type="InterPro" id="IPR026634">
    <property type="entry name" value="TPST-like"/>
</dbReference>
<evidence type="ECO:0000313" key="4">
    <source>
        <dbReference type="EMBL" id="RFF29468.1"/>
    </source>
</evidence>
<dbReference type="InterPro" id="IPR027417">
    <property type="entry name" value="P-loop_NTPase"/>
</dbReference>
<dbReference type="AlphaFoldDB" id="A0A3E1K675"/>
<dbReference type="SUPFAM" id="SSF52540">
    <property type="entry name" value="P-loop containing nucleoside triphosphate hydrolases"/>
    <property type="match status" value="1"/>
</dbReference>
<evidence type="ECO:0000256" key="3">
    <source>
        <dbReference type="SAM" id="MobiDB-lite"/>
    </source>
</evidence>
<sequence length="673" mass="74544">MPLHLARTVPTMSSDHDQSPVAEASRLFAAGKPSEAETLLRECMQRNPACRSALRDFLVAEQRIPEALDLVGDSEEAVDRALAAHAAGDFGRAAQLCRQVLANDPEDAAALLYLARAVHNLGDQRTAVDSLKRAVALRPDYAEGWYALAHAQRAGGELEDAVGAYEKALALSPGMRQARLNLGITRFNMDDAHGALACFEDLLARRPDDIEALVHSGLTLQLAGDLAAARSRLETAVAADPDHPLGHRYLAAVCSEEGDDEAAVVHLESALALAPNDPDLHAELAGIHELSNRLDEMGRVLARGLQLAPQHPQLVIESARLERRRGNPQAALQQLQRIDPNGLPPRAAQQFFHEAALSLDRIGEADQAMQTIAVANRIKAGEPRATGIDRNAAFERIERIGRWAANAALSRDDPEGWAGEDVCFIIGFPRSGTTLLDTMLDAHEQAVSIEEKPTLEPIIDRVAERHGYPEGTDRLTAGELASLREAYRANLARFLPRDHGARIVIDKMPLRILDAAFIRRLLPRARFILALRHPCDLVVSNYMQLFDATETLIHTTTLEGTVRLYDAVMTAWRSIEPLVDGRLARLRYEDLVADPEAELRRMCEFLELPWDPSLVETRKRIENRGRIRTPSYQQVSEDVYQRAAGRWRRYRRHLEPFMPTLEKHAAALGYSIA</sequence>
<dbReference type="Proteomes" id="UP000260351">
    <property type="component" value="Unassembled WGS sequence"/>
</dbReference>
<comment type="caution">
    <text evidence="4">The sequence shown here is derived from an EMBL/GenBank/DDBJ whole genome shotgun (WGS) entry which is preliminary data.</text>
</comment>
<dbReference type="Gene3D" id="1.25.40.10">
    <property type="entry name" value="Tetratricopeptide repeat domain"/>
    <property type="match status" value="1"/>
</dbReference>
<dbReference type="Pfam" id="PF14559">
    <property type="entry name" value="TPR_19"/>
    <property type="match status" value="3"/>
</dbReference>
<reference evidence="4 5" key="1">
    <citation type="submission" date="2018-08" db="EMBL/GenBank/DDBJ databases">
        <title>Wenzhouxiangella salilacus sp. nov., a novel bacterium isolated from a saline lake in Xinjiang Province, China.</title>
        <authorList>
            <person name="Han S."/>
        </authorList>
    </citation>
    <scope>NUCLEOTIDE SEQUENCE [LARGE SCALE GENOMIC DNA]</scope>
    <source>
        <strain evidence="4 5">XDB06</strain>
    </source>
</reference>
<dbReference type="InterPro" id="IPR011990">
    <property type="entry name" value="TPR-like_helical_dom_sf"/>
</dbReference>
<dbReference type="SUPFAM" id="SSF48452">
    <property type="entry name" value="TPR-like"/>
    <property type="match status" value="2"/>
</dbReference>
<dbReference type="OrthoDB" id="9815894at2"/>
<organism evidence="4 5">
    <name type="scientific">Wenzhouxiangella sediminis</name>
    <dbReference type="NCBI Taxonomy" id="1792836"/>
    <lineage>
        <taxon>Bacteria</taxon>
        <taxon>Pseudomonadati</taxon>
        <taxon>Pseudomonadota</taxon>
        <taxon>Gammaproteobacteria</taxon>
        <taxon>Chromatiales</taxon>
        <taxon>Wenzhouxiangellaceae</taxon>
        <taxon>Wenzhouxiangella</taxon>
    </lineage>
</organism>
<protein>
    <submittedName>
        <fullName evidence="4">Sulfotransferase family protein</fullName>
    </submittedName>
</protein>
<dbReference type="PROSITE" id="PS50005">
    <property type="entry name" value="TPR"/>
    <property type="match status" value="2"/>
</dbReference>
<dbReference type="PANTHER" id="PTHR12788">
    <property type="entry name" value="PROTEIN-TYROSINE SULFOTRANSFERASE 2"/>
    <property type="match status" value="1"/>
</dbReference>
<dbReference type="InterPro" id="IPR019734">
    <property type="entry name" value="TPR_rpt"/>
</dbReference>
<dbReference type="GO" id="GO:0008476">
    <property type="term" value="F:protein-tyrosine sulfotransferase activity"/>
    <property type="evidence" value="ECO:0007669"/>
    <property type="project" value="InterPro"/>
</dbReference>
<dbReference type="PANTHER" id="PTHR12788:SF10">
    <property type="entry name" value="PROTEIN-TYROSINE SULFOTRANSFERASE"/>
    <property type="match status" value="1"/>
</dbReference>
<dbReference type="RefSeq" id="WP_116651494.1">
    <property type="nucleotide sequence ID" value="NZ_QUZK01000046.1"/>
</dbReference>
<dbReference type="Gene3D" id="3.40.50.300">
    <property type="entry name" value="P-loop containing nucleotide triphosphate hydrolases"/>
    <property type="match status" value="1"/>
</dbReference>
<dbReference type="Pfam" id="PF13469">
    <property type="entry name" value="Sulfotransfer_3"/>
    <property type="match status" value="1"/>
</dbReference>